<name>A0A179FV45_PURLI</name>
<evidence type="ECO:0000256" key="1">
    <source>
        <dbReference type="SAM" id="SignalP"/>
    </source>
</evidence>
<sequence>MNKRMLWECSSWCCAWLSYLPCVTQQSEQCCLVERRDEAEYEAGQARGGWLPAHRHIDNAGERHDSLRPRFRTGASAEGLGWAMVREICLSVMHDMRGGDIEEADR</sequence>
<gene>
    <name evidence="2" type="ORF">VFPBJ_10867</name>
</gene>
<comment type="caution">
    <text evidence="2">The sequence shown here is derived from an EMBL/GenBank/DDBJ whole genome shotgun (WGS) entry which is preliminary data.</text>
</comment>
<evidence type="ECO:0000313" key="2">
    <source>
        <dbReference type="EMBL" id="OAQ69492.1"/>
    </source>
</evidence>
<organism evidence="2 3">
    <name type="scientific">Purpureocillium lilacinum</name>
    <name type="common">Paecilomyces lilacinus</name>
    <dbReference type="NCBI Taxonomy" id="33203"/>
    <lineage>
        <taxon>Eukaryota</taxon>
        <taxon>Fungi</taxon>
        <taxon>Dikarya</taxon>
        <taxon>Ascomycota</taxon>
        <taxon>Pezizomycotina</taxon>
        <taxon>Sordariomycetes</taxon>
        <taxon>Hypocreomycetidae</taxon>
        <taxon>Hypocreales</taxon>
        <taxon>Ophiocordycipitaceae</taxon>
        <taxon>Purpureocillium</taxon>
    </lineage>
</organism>
<dbReference type="EMBL" id="LSBH01000011">
    <property type="protein sequence ID" value="OAQ69492.1"/>
    <property type="molecule type" value="Genomic_DNA"/>
</dbReference>
<proteinExistence type="predicted"/>
<evidence type="ECO:0000313" key="3">
    <source>
        <dbReference type="Proteomes" id="UP000078240"/>
    </source>
</evidence>
<evidence type="ECO:0008006" key="4">
    <source>
        <dbReference type="Google" id="ProtNLM"/>
    </source>
</evidence>
<reference evidence="2 3" key="1">
    <citation type="submission" date="2016-01" db="EMBL/GenBank/DDBJ databases">
        <title>Biosynthesis of antibiotic leucinostatins and their inhibition on Phytophthora in bio-control Purpureocillium lilacinum.</title>
        <authorList>
            <person name="Wang G."/>
            <person name="Liu Z."/>
            <person name="Lin R."/>
            <person name="Li E."/>
            <person name="Mao Z."/>
            <person name="Ling J."/>
            <person name="Yin W."/>
            <person name="Xie B."/>
        </authorList>
    </citation>
    <scope>NUCLEOTIDE SEQUENCE [LARGE SCALE GENOMIC DNA]</scope>
    <source>
        <strain evidence="2">PLBJ-1</strain>
    </source>
</reference>
<dbReference type="Proteomes" id="UP000078240">
    <property type="component" value="Unassembled WGS sequence"/>
</dbReference>
<dbReference type="AlphaFoldDB" id="A0A179FV45"/>
<feature type="signal peptide" evidence="1">
    <location>
        <begin position="1"/>
        <end position="25"/>
    </location>
</feature>
<accession>A0A179FV45</accession>
<protein>
    <recommendedName>
        <fullName evidence="4">Secreted protein</fullName>
    </recommendedName>
</protein>
<keyword evidence="1" id="KW-0732">Signal</keyword>
<feature type="chain" id="PRO_5008102040" description="Secreted protein" evidence="1">
    <location>
        <begin position="26"/>
        <end position="106"/>
    </location>
</feature>